<dbReference type="Proteomes" id="UP000076400">
    <property type="component" value="Unassembled WGS sequence"/>
</dbReference>
<evidence type="ECO:0000313" key="4">
    <source>
        <dbReference type="Proteomes" id="UP000076400"/>
    </source>
</evidence>
<dbReference type="AlphaFoldDB" id="A0A154W865"/>
<dbReference type="Pfam" id="PF00596">
    <property type="entry name" value="Aldolase_II"/>
    <property type="match status" value="1"/>
</dbReference>
<dbReference type="GO" id="GO:0005856">
    <property type="term" value="C:cytoskeleton"/>
    <property type="evidence" value="ECO:0007669"/>
    <property type="project" value="TreeGrafter"/>
</dbReference>
<proteinExistence type="inferred from homology"/>
<evidence type="ECO:0000259" key="2">
    <source>
        <dbReference type="SMART" id="SM01007"/>
    </source>
</evidence>
<dbReference type="Gene3D" id="3.40.225.10">
    <property type="entry name" value="Class II aldolase/adducin N-terminal domain"/>
    <property type="match status" value="1"/>
</dbReference>
<protein>
    <submittedName>
        <fullName evidence="3">Class II aldolase</fullName>
    </submittedName>
</protein>
<dbReference type="GO" id="GO:0051015">
    <property type="term" value="F:actin filament binding"/>
    <property type="evidence" value="ECO:0007669"/>
    <property type="project" value="TreeGrafter"/>
</dbReference>
<dbReference type="STRING" id="580166.AUP43_06800"/>
<feature type="domain" description="Class II aldolase/adducin N-terminal" evidence="2">
    <location>
        <begin position="25"/>
        <end position="205"/>
    </location>
</feature>
<gene>
    <name evidence="3" type="ORF">AUP43_06800</name>
</gene>
<comment type="similarity">
    <text evidence="1">Belongs to the aldolase class II family.</text>
</comment>
<dbReference type="InterPro" id="IPR001303">
    <property type="entry name" value="Aldolase_II/adducin_N"/>
</dbReference>
<evidence type="ECO:0000256" key="1">
    <source>
        <dbReference type="ARBA" id="ARBA00037961"/>
    </source>
</evidence>
<dbReference type="InterPro" id="IPR051017">
    <property type="entry name" value="Aldolase-II_Adducin_sf"/>
</dbReference>
<dbReference type="EMBL" id="LPXN01000096">
    <property type="protein sequence ID" value="KZD09653.1"/>
    <property type="molecule type" value="Genomic_DNA"/>
</dbReference>
<dbReference type="PANTHER" id="PTHR10672:SF3">
    <property type="entry name" value="PROTEIN HU-LI TAI SHAO"/>
    <property type="match status" value="1"/>
</dbReference>
<dbReference type="RefSeq" id="WP_067554581.1">
    <property type="nucleotide sequence ID" value="NZ_LPXN01000096.1"/>
</dbReference>
<dbReference type="OrthoDB" id="5291399at2"/>
<keyword evidence="4" id="KW-1185">Reference proteome</keyword>
<organism evidence="3 4">
    <name type="scientific">Oceanibaculum pacificum</name>
    <dbReference type="NCBI Taxonomy" id="580166"/>
    <lineage>
        <taxon>Bacteria</taxon>
        <taxon>Pseudomonadati</taxon>
        <taxon>Pseudomonadota</taxon>
        <taxon>Alphaproteobacteria</taxon>
        <taxon>Rhodospirillales</taxon>
        <taxon>Oceanibaculaceae</taxon>
        <taxon>Oceanibaculum</taxon>
    </lineage>
</organism>
<comment type="caution">
    <text evidence="3">The sequence shown here is derived from an EMBL/GenBank/DDBJ whole genome shotgun (WGS) entry which is preliminary data.</text>
</comment>
<dbReference type="PANTHER" id="PTHR10672">
    <property type="entry name" value="ADDUCIN"/>
    <property type="match status" value="1"/>
</dbReference>
<accession>A0A154W865</accession>
<dbReference type="NCBIfam" id="NF005451">
    <property type="entry name" value="PRK07044.1"/>
    <property type="match status" value="1"/>
</dbReference>
<name>A0A154W865_9PROT</name>
<evidence type="ECO:0000313" key="3">
    <source>
        <dbReference type="EMBL" id="KZD09653.1"/>
    </source>
</evidence>
<dbReference type="SUPFAM" id="SSF53639">
    <property type="entry name" value="AraD/HMP-PK domain-like"/>
    <property type="match status" value="1"/>
</dbReference>
<dbReference type="SMART" id="SM01007">
    <property type="entry name" value="Aldolase_II"/>
    <property type="match status" value="1"/>
</dbReference>
<sequence length="256" mass="28673">MNAVTMPSNRPVRELVSPEEWQTRIDLAACYRLTALYGMTDLTATHISARVPGVEGQFLINPHGMFFDEITASSLVKVDHDGNILLPSPYPVNRAGYVIHSAIHAAREDVDCVLHTHTRAGMAVSAMECGLLPISQHSMRFYNRLGYHDYEGLAQDEDEKKRLVRDLGTHRAMILRNHGLLSAGRTIPEAFSLIHYLEKCCQSQIDALSGGQKLTLPPGQVCEHTARQYEAFGILGSRDWPGHLRRLDKLDPSYRE</sequence>
<reference evidence="3 4" key="1">
    <citation type="submission" date="2015-12" db="EMBL/GenBank/DDBJ databases">
        <title>Genome sequence of Oceanibaculum pacificum MCCC 1A02656.</title>
        <authorList>
            <person name="Lu L."/>
            <person name="Lai Q."/>
            <person name="Shao Z."/>
            <person name="Qian P."/>
        </authorList>
    </citation>
    <scope>NUCLEOTIDE SEQUENCE [LARGE SCALE GENOMIC DNA]</scope>
    <source>
        <strain evidence="3 4">MCCC 1A02656</strain>
    </source>
</reference>
<dbReference type="InterPro" id="IPR036409">
    <property type="entry name" value="Aldolase_II/adducin_N_sf"/>
</dbReference>